<dbReference type="Gene3D" id="1.20.1250.20">
    <property type="entry name" value="MFS general substrate transporter like domains"/>
    <property type="match status" value="2"/>
</dbReference>
<protein>
    <submittedName>
        <fullName evidence="8">MFS transporter</fullName>
    </submittedName>
</protein>
<dbReference type="Proteomes" id="UP001595891">
    <property type="component" value="Unassembled WGS sequence"/>
</dbReference>
<evidence type="ECO:0000256" key="1">
    <source>
        <dbReference type="ARBA" id="ARBA00004651"/>
    </source>
</evidence>
<keyword evidence="9" id="KW-1185">Reference proteome</keyword>
<dbReference type="InterPro" id="IPR036259">
    <property type="entry name" value="MFS_trans_sf"/>
</dbReference>
<feature type="transmembrane region" description="Helical" evidence="7">
    <location>
        <begin position="260"/>
        <end position="281"/>
    </location>
</feature>
<keyword evidence="2" id="KW-0813">Transport</keyword>
<sequence length="416" mass="42268">MNRQTVDDRPSPTRPRLTRLRAMAPEPGAARVLAAATLVNTFGNGLWMTCAAFFLTRSAGLAVWQVGAGLTLAALVSTLVSTPMGYLADRYGPRGMLVGFLLAQSAAGAALVLVGSFPAFLVVSALIAVTDSGAAGARGSLIGGAVPAGERVRTRAYLRAVTNVGLAGGAACAGFGIAVDTRPAYLVMILGNAATYLVAAAICVRAPSPPPARPPAGGPRLVALRDLPFLVYTVVDGLSSTHFVLIQLVVPLWIAARTEAPRWLVAVLFVLNTTAVVALQVRASRGTDTPSGAARASRSGGICVAVACLLFAGSSGTPAPVAVALLVAGALAHVMGELRQSAAGWSISFALAPPHAQGQYQGAHSMGILLGHVIAPAALTGLVFGGGTLGWLVCAAVFAALGFAVAPVVRWAERTR</sequence>
<dbReference type="PANTHER" id="PTHR23517">
    <property type="entry name" value="RESISTANCE PROTEIN MDTM, PUTATIVE-RELATED-RELATED"/>
    <property type="match status" value="1"/>
</dbReference>
<gene>
    <name evidence="8" type="ORF">ACFO8L_06555</name>
</gene>
<dbReference type="RefSeq" id="WP_262841290.1">
    <property type="nucleotide sequence ID" value="NZ_JANZYP010000004.1"/>
</dbReference>
<feature type="transmembrane region" description="Helical" evidence="7">
    <location>
        <begin position="106"/>
        <end position="129"/>
    </location>
</feature>
<feature type="transmembrane region" description="Helical" evidence="7">
    <location>
        <begin position="32"/>
        <end position="55"/>
    </location>
</feature>
<comment type="caution">
    <text evidence="8">The sequence shown here is derived from an EMBL/GenBank/DDBJ whole genome shotgun (WGS) entry which is preliminary data.</text>
</comment>
<feature type="transmembrane region" description="Helical" evidence="7">
    <location>
        <begin position="160"/>
        <end position="179"/>
    </location>
</feature>
<dbReference type="InterPro" id="IPR050171">
    <property type="entry name" value="MFS_Transporters"/>
</dbReference>
<evidence type="ECO:0000256" key="6">
    <source>
        <dbReference type="ARBA" id="ARBA00023136"/>
    </source>
</evidence>
<dbReference type="PANTHER" id="PTHR23517:SF2">
    <property type="entry name" value="MULTIDRUG RESISTANCE PROTEIN MDTH"/>
    <property type="match status" value="1"/>
</dbReference>
<organism evidence="8 9">
    <name type="scientific">Sphaerisporangium corydalis</name>
    <dbReference type="NCBI Taxonomy" id="1441875"/>
    <lineage>
        <taxon>Bacteria</taxon>
        <taxon>Bacillati</taxon>
        <taxon>Actinomycetota</taxon>
        <taxon>Actinomycetes</taxon>
        <taxon>Streptosporangiales</taxon>
        <taxon>Streptosporangiaceae</taxon>
        <taxon>Sphaerisporangium</taxon>
    </lineage>
</organism>
<dbReference type="SUPFAM" id="SSF103473">
    <property type="entry name" value="MFS general substrate transporter"/>
    <property type="match status" value="1"/>
</dbReference>
<evidence type="ECO:0000256" key="4">
    <source>
        <dbReference type="ARBA" id="ARBA00022692"/>
    </source>
</evidence>
<dbReference type="EMBL" id="JBHSFN010000003">
    <property type="protein sequence ID" value="MFC4585722.1"/>
    <property type="molecule type" value="Genomic_DNA"/>
</dbReference>
<feature type="transmembrane region" description="Helical" evidence="7">
    <location>
        <begin position="185"/>
        <end position="208"/>
    </location>
</feature>
<evidence type="ECO:0000256" key="3">
    <source>
        <dbReference type="ARBA" id="ARBA00022475"/>
    </source>
</evidence>
<feature type="transmembrane region" description="Helical" evidence="7">
    <location>
        <begin position="390"/>
        <end position="412"/>
    </location>
</feature>
<name>A0ABV9E865_9ACTN</name>
<dbReference type="Pfam" id="PF07690">
    <property type="entry name" value="MFS_1"/>
    <property type="match status" value="1"/>
</dbReference>
<evidence type="ECO:0000256" key="7">
    <source>
        <dbReference type="SAM" id="Phobius"/>
    </source>
</evidence>
<keyword evidence="4 7" id="KW-0812">Transmembrane</keyword>
<feature type="transmembrane region" description="Helical" evidence="7">
    <location>
        <begin position="62"/>
        <end position="86"/>
    </location>
</feature>
<keyword evidence="5 7" id="KW-1133">Transmembrane helix</keyword>
<evidence type="ECO:0000313" key="9">
    <source>
        <dbReference type="Proteomes" id="UP001595891"/>
    </source>
</evidence>
<reference evidence="9" key="1">
    <citation type="journal article" date="2019" name="Int. J. Syst. Evol. Microbiol.">
        <title>The Global Catalogue of Microorganisms (GCM) 10K type strain sequencing project: providing services to taxonomists for standard genome sequencing and annotation.</title>
        <authorList>
            <consortium name="The Broad Institute Genomics Platform"/>
            <consortium name="The Broad Institute Genome Sequencing Center for Infectious Disease"/>
            <person name="Wu L."/>
            <person name="Ma J."/>
        </authorList>
    </citation>
    <scope>NUCLEOTIDE SEQUENCE [LARGE SCALE GENOMIC DNA]</scope>
    <source>
        <strain evidence="9">CCUG 49560</strain>
    </source>
</reference>
<evidence type="ECO:0000256" key="2">
    <source>
        <dbReference type="ARBA" id="ARBA00022448"/>
    </source>
</evidence>
<comment type="subcellular location">
    <subcellularLocation>
        <location evidence="1">Cell membrane</location>
        <topology evidence="1">Multi-pass membrane protein</topology>
    </subcellularLocation>
</comment>
<evidence type="ECO:0000256" key="5">
    <source>
        <dbReference type="ARBA" id="ARBA00022989"/>
    </source>
</evidence>
<evidence type="ECO:0000313" key="8">
    <source>
        <dbReference type="EMBL" id="MFC4585722.1"/>
    </source>
</evidence>
<dbReference type="InterPro" id="IPR011701">
    <property type="entry name" value="MFS"/>
</dbReference>
<proteinExistence type="predicted"/>
<feature type="transmembrane region" description="Helical" evidence="7">
    <location>
        <begin position="293"/>
        <end position="313"/>
    </location>
</feature>
<keyword evidence="3" id="KW-1003">Cell membrane</keyword>
<accession>A0ABV9E865</accession>
<feature type="transmembrane region" description="Helical" evidence="7">
    <location>
        <begin position="229"/>
        <end position="254"/>
    </location>
</feature>
<keyword evidence="6 7" id="KW-0472">Membrane</keyword>